<dbReference type="InterPro" id="IPR011006">
    <property type="entry name" value="CheY-like_superfamily"/>
</dbReference>
<evidence type="ECO:0000256" key="6">
    <source>
        <dbReference type="PROSITE-ProRule" id="PRU00169"/>
    </source>
</evidence>
<evidence type="ECO:0000256" key="2">
    <source>
        <dbReference type="ARBA" id="ARBA00023012"/>
    </source>
</evidence>
<keyword evidence="11" id="KW-1185">Reference proteome</keyword>
<feature type="domain" description="Response regulatory" evidence="8">
    <location>
        <begin position="2"/>
        <end position="116"/>
    </location>
</feature>
<keyword evidence="3" id="KW-0805">Transcription regulation</keyword>
<dbReference type="InterPro" id="IPR001789">
    <property type="entry name" value="Sig_transdc_resp-reg_receiver"/>
</dbReference>
<gene>
    <name evidence="10" type="ORF">NE663_04735</name>
</gene>
<dbReference type="Gene3D" id="1.10.10.10">
    <property type="entry name" value="Winged helix-like DNA-binding domain superfamily/Winged helix DNA-binding domain"/>
    <property type="match status" value="1"/>
</dbReference>
<dbReference type="PROSITE" id="PS51755">
    <property type="entry name" value="OMPR_PHOB"/>
    <property type="match status" value="1"/>
</dbReference>
<dbReference type="InterPro" id="IPR001867">
    <property type="entry name" value="OmpR/PhoB-type_DNA-bd"/>
</dbReference>
<dbReference type="SUPFAM" id="SSF52172">
    <property type="entry name" value="CheY-like"/>
    <property type="match status" value="1"/>
</dbReference>
<dbReference type="PROSITE" id="PS50110">
    <property type="entry name" value="RESPONSE_REGULATORY"/>
    <property type="match status" value="1"/>
</dbReference>
<dbReference type="Gene3D" id="3.40.50.2300">
    <property type="match status" value="1"/>
</dbReference>
<evidence type="ECO:0000256" key="5">
    <source>
        <dbReference type="ARBA" id="ARBA00023163"/>
    </source>
</evidence>
<protein>
    <submittedName>
        <fullName evidence="10">Response regulator transcription factor</fullName>
    </submittedName>
</protein>
<dbReference type="Pfam" id="PF00072">
    <property type="entry name" value="Response_reg"/>
    <property type="match status" value="1"/>
</dbReference>
<evidence type="ECO:0000256" key="4">
    <source>
        <dbReference type="ARBA" id="ARBA00023125"/>
    </source>
</evidence>
<name>A0ABT1SK12_9FIRM</name>
<evidence type="ECO:0000256" key="3">
    <source>
        <dbReference type="ARBA" id="ARBA00023015"/>
    </source>
</evidence>
<keyword evidence="4 7" id="KW-0238">DNA-binding</keyword>
<keyword evidence="1 6" id="KW-0597">Phosphoprotein</keyword>
<dbReference type="EMBL" id="JANGCH010000005">
    <property type="protein sequence ID" value="MCQ5121564.1"/>
    <property type="molecule type" value="Genomic_DNA"/>
</dbReference>
<evidence type="ECO:0000256" key="1">
    <source>
        <dbReference type="ARBA" id="ARBA00022553"/>
    </source>
</evidence>
<sequence>MRILVVEDEINLGSAICELLKEQKYQVDLIDNGDDAVTYAMLQEYDVMLLDVMLPGKNGFDVVRELRQLHNQVPVLMLTAKDDVQDKIQGLDSGADDYMTKPFSSEELLARIRALSRRQGEVVLEELVFDDLTFHLSNHNLTCNGKSIHLGYKEAEVMKVLMHHLNMIVSKEMLMLMYGKEASNRKQ</sequence>
<feature type="modified residue" description="4-aspartylphosphate" evidence="6">
    <location>
        <position position="51"/>
    </location>
</feature>
<dbReference type="PANTHER" id="PTHR48111">
    <property type="entry name" value="REGULATOR OF RPOS"/>
    <property type="match status" value="1"/>
</dbReference>
<evidence type="ECO:0000313" key="10">
    <source>
        <dbReference type="EMBL" id="MCQ5121564.1"/>
    </source>
</evidence>
<feature type="DNA-binding region" description="OmpR/PhoB-type" evidence="7">
    <location>
        <begin position="124"/>
        <end position="187"/>
    </location>
</feature>
<dbReference type="RefSeq" id="WP_102268132.1">
    <property type="nucleotide sequence ID" value="NZ_CALVCM010000002.1"/>
</dbReference>
<dbReference type="Proteomes" id="UP001524435">
    <property type="component" value="Unassembled WGS sequence"/>
</dbReference>
<dbReference type="SMART" id="SM00448">
    <property type="entry name" value="REC"/>
    <property type="match status" value="1"/>
</dbReference>
<evidence type="ECO:0000256" key="7">
    <source>
        <dbReference type="PROSITE-ProRule" id="PRU01091"/>
    </source>
</evidence>
<dbReference type="Gene3D" id="6.10.250.690">
    <property type="match status" value="1"/>
</dbReference>
<organism evidence="10 11">
    <name type="scientific">Massilicoli timonensis</name>
    <dbReference type="NCBI Taxonomy" id="2015901"/>
    <lineage>
        <taxon>Bacteria</taxon>
        <taxon>Bacillati</taxon>
        <taxon>Bacillota</taxon>
        <taxon>Erysipelotrichia</taxon>
        <taxon>Erysipelotrichales</taxon>
        <taxon>Erysipelotrichaceae</taxon>
        <taxon>Massilicoli</taxon>
    </lineage>
</organism>
<comment type="caution">
    <text evidence="10">The sequence shown here is derived from an EMBL/GenBank/DDBJ whole genome shotgun (WGS) entry which is preliminary data.</text>
</comment>
<dbReference type="InterPro" id="IPR036388">
    <property type="entry name" value="WH-like_DNA-bd_sf"/>
</dbReference>
<dbReference type="SUPFAM" id="SSF46894">
    <property type="entry name" value="C-terminal effector domain of the bipartite response regulators"/>
    <property type="match status" value="1"/>
</dbReference>
<evidence type="ECO:0000313" key="11">
    <source>
        <dbReference type="Proteomes" id="UP001524435"/>
    </source>
</evidence>
<dbReference type="InterPro" id="IPR016032">
    <property type="entry name" value="Sig_transdc_resp-reg_C-effctor"/>
</dbReference>
<dbReference type="InterPro" id="IPR039420">
    <property type="entry name" value="WalR-like"/>
</dbReference>
<evidence type="ECO:0000259" key="9">
    <source>
        <dbReference type="PROSITE" id="PS51755"/>
    </source>
</evidence>
<reference evidence="10 11" key="1">
    <citation type="submission" date="2022-06" db="EMBL/GenBank/DDBJ databases">
        <title>Isolation of gut microbiota from human fecal samples.</title>
        <authorList>
            <person name="Pamer E.G."/>
            <person name="Barat B."/>
            <person name="Waligurski E."/>
            <person name="Medina S."/>
            <person name="Paddock L."/>
            <person name="Mostad J."/>
        </authorList>
    </citation>
    <scope>NUCLEOTIDE SEQUENCE [LARGE SCALE GENOMIC DNA]</scope>
    <source>
        <strain evidence="10 11">DFI.6.1</strain>
    </source>
</reference>
<dbReference type="PANTHER" id="PTHR48111:SF1">
    <property type="entry name" value="TWO-COMPONENT RESPONSE REGULATOR ORR33"/>
    <property type="match status" value="1"/>
</dbReference>
<evidence type="ECO:0000259" key="8">
    <source>
        <dbReference type="PROSITE" id="PS50110"/>
    </source>
</evidence>
<keyword evidence="2" id="KW-0902">Two-component regulatory system</keyword>
<proteinExistence type="predicted"/>
<accession>A0ABT1SK12</accession>
<feature type="domain" description="OmpR/PhoB-type" evidence="9">
    <location>
        <begin position="124"/>
        <end position="187"/>
    </location>
</feature>
<keyword evidence="5" id="KW-0804">Transcription</keyword>